<dbReference type="GO" id="GO:0005524">
    <property type="term" value="F:ATP binding"/>
    <property type="evidence" value="ECO:0007669"/>
    <property type="project" value="UniProtKB-KW"/>
</dbReference>
<dbReference type="GO" id="GO:0005634">
    <property type="term" value="C:nucleus"/>
    <property type="evidence" value="ECO:0007669"/>
    <property type="project" value="UniProtKB-SubCell"/>
</dbReference>
<feature type="domain" description="MCM C-terminal AAA(+) ATPase" evidence="7">
    <location>
        <begin position="361"/>
        <end position="567"/>
    </location>
</feature>
<evidence type="ECO:0000256" key="4">
    <source>
        <dbReference type="ARBA" id="ARBA00023125"/>
    </source>
</evidence>
<evidence type="ECO:0000256" key="2">
    <source>
        <dbReference type="ARBA" id="ARBA00022741"/>
    </source>
</evidence>
<dbReference type="GO" id="GO:0017116">
    <property type="term" value="F:single-stranded DNA helicase activity"/>
    <property type="evidence" value="ECO:0007669"/>
    <property type="project" value="TreeGrafter"/>
</dbReference>
<dbReference type="InParanoid" id="A0A078A6E1"/>
<dbReference type="InterPro" id="IPR033762">
    <property type="entry name" value="MCM_OB"/>
</dbReference>
<dbReference type="InterPro" id="IPR003593">
    <property type="entry name" value="AAA+_ATPase"/>
</dbReference>
<proteinExistence type="inferred from homology"/>
<dbReference type="Pfam" id="PF17855">
    <property type="entry name" value="MCM_lid"/>
    <property type="match status" value="1"/>
</dbReference>
<dbReference type="EC" id="3.6.4.12" evidence="1"/>
<dbReference type="OrthoDB" id="271325at2759"/>
<dbReference type="PROSITE" id="PS00847">
    <property type="entry name" value="MCM_1"/>
    <property type="match status" value="1"/>
</dbReference>
<sequence length="1050" mass="120456">MSKPQNDNKQPNQGGHRFPNKENKYQYQNKNSGSNNSNGNKQAKQPMSRQQKYGKDKPKTKLEGIQCSLLANYANDIMDYLLKKYYEQLIPILMGEDLVIYYDITVEVKKNLDVKLSMVPPTKEIVAESIRQVTSEHLNKFIILFGTVVRTGHVHSRELFKKFQCRQCNSEFTCESDITEFNRFQLPQRCDGKVQTKMNPFFKIAKTLMNQIKYKNKKGEVEINTSQNQPNTDLKTSQCKNKAFQPVDGTSEFCDYQEIKLQELFKTLKPGLIPRSMVIILQNTLVEVCKPGDDVMITGILIQRWKNMPPAPGTRPYIELALVANNVEVLNKREFSKSNQINMDTLNEFKRFWRKYDPIVGRQILLRSICPNLYERYDVKLGLLLTLIGGVPQYQEKNNFKVRGQIHMLMVGEPGTGKSQLLQCATHLSQRSVQTTGIGTTSAGLTVACFKDGAEYILEAGALVLADCGVCCIDEFSLIKPEDRASIHEAMEQQSISIAKAGIVCKINTRTTIIAATNPGKTQKWDPNYDLQQNTGIMSSLLSRFDLIFIMLDEHQAEDDLQKASFILNKACLHQEKDSLSHQIWPQEKLTDYINFVQKVFEPVVTEEAEILLKAYFAYLRMNPKVNKDRKTVRMLESIIRMTEAHARLLMKSQATCFDAICVIIVMEHSLMTNLFGMDGVPSVMIKSVEAYQLIKNELCYRLGLDTERFGEYDQQFELEKKCQTPSPIKRIEDSLFINNTATNLDISAYAGSEFSYISQDESSQFFRTNSQLFNIKASQHQNKSGVPNNFSVIGRNNIQMQQQVNENSNFKDTQLQEGNLSKCATKYLDTTNPILEERSSDMLQLDELGSDELNDLLDEYSQSFLVHDSEIIKQLEESKSQQSHLSSLKLSEELNLQEQSQNLQLEEEEEKADLNIGYQTQVQDQPQQLSSQQNINQTLTSSLKTNIKNKLLTKFKLDFTEQPDQKQQILNDSAKFNEYQHLKDKKYSQQIAIKEFQDEYSSQLEKFELEKNLIDDDGWGFKSANKSQNEYANEEDQEDMNAHNDFLFD</sequence>
<name>A0A078A6E1_STYLE</name>
<dbReference type="AlphaFoldDB" id="A0A078A6E1"/>
<dbReference type="PANTHER" id="PTHR11630:SF48">
    <property type="entry name" value="DNA HELICASE MCM9"/>
    <property type="match status" value="1"/>
</dbReference>
<dbReference type="GO" id="GO:0000724">
    <property type="term" value="P:double-strand break repair via homologous recombination"/>
    <property type="evidence" value="ECO:0007669"/>
    <property type="project" value="TreeGrafter"/>
</dbReference>
<dbReference type="SUPFAM" id="SSF50249">
    <property type="entry name" value="Nucleic acid-binding proteins"/>
    <property type="match status" value="1"/>
</dbReference>
<accession>A0A078A6E1</accession>
<dbReference type="PRINTS" id="PR01657">
    <property type="entry name" value="MCMFAMILY"/>
</dbReference>
<reference evidence="8 9" key="1">
    <citation type="submission" date="2014-06" db="EMBL/GenBank/DDBJ databases">
        <authorList>
            <person name="Swart Estienne"/>
        </authorList>
    </citation>
    <scope>NUCLEOTIDE SEQUENCE [LARGE SCALE GENOMIC DNA]</scope>
    <source>
        <strain evidence="8 9">130c</strain>
    </source>
</reference>
<dbReference type="InterPro" id="IPR001208">
    <property type="entry name" value="MCM_dom"/>
</dbReference>
<keyword evidence="2 5" id="KW-0547">Nucleotide-binding</keyword>
<dbReference type="EMBL" id="CCKQ01006458">
    <property type="protein sequence ID" value="CDW77769.1"/>
    <property type="molecule type" value="Genomic_DNA"/>
</dbReference>
<dbReference type="Pfam" id="PF00493">
    <property type="entry name" value="MCM"/>
    <property type="match status" value="1"/>
</dbReference>
<dbReference type="InterPro" id="IPR041562">
    <property type="entry name" value="MCM_lid"/>
</dbReference>
<dbReference type="InterPro" id="IPR027417">
    <property type="entry name" value="P-loop_NTPase"/>
</dbReference>
<dbReference type="InterPro" id="IPR031327">
    <property type="entry name" value="MCM"/>
</dbReference>
<keyword evidence="9" id="KW-1185">Reference proteome</keyword>
<dbReference type="SUPFAM" id="SSF52540">
    <property type="entry name" value="P-loop containing nucleoside triphosphate hydrolases"/>
    <property type="match status" value="1"/>
</dbReference>
<feature type="compositionally biased region" description="Polar residues" evidence="6">
    <location>
        <begin position="42"/>
        <end position="51"/>
    </location>
</feature>
<dbReference type="SMART" id="SM00382">
    <property type="entry name" value="AAA"/>
    <property type="match status" value="1"/>
</dbReference>
<gene>
    <name evidence="8" type="primary">Contig1724.g1868</name>
    <name evidence="8" type="ORF">STYLEM_6735</name>
</gene>
<dbReference type="GO" id="GO:0042555">
    <property type="term" value="C:MCM complex"/>
    <property type="evidence" value="ECO:0007669"/>
    <property type="project" value="TreeGrafter"/>
</dbReference>
<dbReference type="Pfam" id="PF17207">
    <property type="entry name" value="MCM_OB"/>
    <property type="match status" value="1"/>
</dbReference>
<comment type="similarity">
    <text evidence="5">Belongs to the MCM family.</text>
</comment>
<organism evidence="8 9">
    <name type="scientific">Stylonychia lemnae</name>
    <name type="common">Ciliate</name>
    <dbReference type="NCBI Taxonomy" id="5949"/>
    <lineage>
        <taxon>Eukaryota</taxon>
        <taxon>Sar</taxon>
        <taxon>Alveolata</taxon>
        <taxon>Ciliophora</taxon>
        <taxon>Intramacronucleata</taxon>
        <taxon>Spirotrichea</taxon>
        <taxon>Stichotrichia</taxon>
        <taxon>Sporadotrichida</taxon>
        <taxon>Oxytrichidae</taxon>
        <taxon>Stylonychinae</taxon>
        <taxon>Stylonychia</taxon>
    </lineage>
</organism>
<evidence type="ECO:0000256" key="1">
    <source>
        <dbReference type="ARBA" id="ARBA00012551"/>
    </source>
</evidence>
<evidence type="ECO:0000256" key="5">
    <source>
        <dbReference type="RuleBase" id="RU004070"/>
    </source>
</evidence>
<dbReference type="Proteomes" id="UP000039865">
    <property type="component" value="Unassembled WGS sequence"/>
</dbReference>
<dbReference type="Gene3D" id="3.40.50.300">
    <property type="entry name" value="P-loop containing nucleotide triphosphate hydrolases"/>
    <property type="match status" value="1"/>
</dbReference>
<dbReference type="PANTHER" id="PTHR11630">
    <property type="entry name" value="DNA REPLICATION LICENSING FACTOR MCM FAMILY MEMBER"/>
    <property type="match status" value="1"/>
</dbReference>
<dbReference type="Gene3D" id="2.40.50.140">
    <property type="entry name" value="Nucleic acid-binding proteins"/>
    <property type="match status" value="1"/>
</dbReference>
<dbReference type="SMART" id="SM00350">
    <property type="entry name" value="MCM"/>
    <property type="match status" value="1"/>
</dbReference>
<protein>
    <recommendedName>
        <fullName evidence="1">DNA helicase</fullName>
        <ecNumber evidence="1">3.6.4.12</ecNumber>
    </recommendedName>
</protein>
<dbReference type="InterPro" id="IPR018525">
    <property type="entry name" value="MCM_CS"/>
</dbReference>
<evidence type="ECO:0000259" key="7">
    <source>
        <dbReference type="PROSITE" id="PS50051"/>
    </source>
</evidence>
<feature type="compositionally biased region" description="Low complexity" evidence="6">
    <location>
        <begin position="25"/>
        <end position="41"/>
    </location>
</feature>
<feature type="compositionally biased region" description="Polar residues" evidence="6">
    <location>
        <begin position="1"/>
        <end position="13"/>
    </location>
</feature>
<keyword evidence="4 5" id="KW-0238">DNA-binding</keyword>
<dbReference type="GO" id="GO:0016787">
    <property type="term" value="F:hydrolase activity"/>
    <property type="evidence" value="ECO:0007669"/>
    <property type="project" value="UniProtKB-KW"/>
</dbReference>
<dbReference type="GO" id="GO:0006260">
    <property type="term" value="P:DNA replication"/>
    <property type="evidence" value="ECO:0007669"/>
    <property type="project" value="InterPro"/>
</dbReference>
<evidence type="ECO:0000256" key="6">
    <source>
        <dbReference type="SAM" id="MobiDB-lite"/>
    </source>
</evidence>
<feature type="region of interest" description="Disordered" evidence="6">
    <location>
        <begin position="1026"/>
        <end position="1050"/>
    </location>
</feature>
<feature type="region of interest" description="Disordered" evidence="6">
    <location>
        <begin position="1"/>
        <end position="59"/>
    </location>
</feature>
<dbReference type="GO" id="GO:0003697">
    <property type="term" value="F:single-stranded DNA binding"/>
    <property type="evidence" value="ECO:0007669"/>
    <property type="project" value="TreeGrafter"/>
</dbReference>
<evidence type="ECO:0000313" key="8">
    <source>
        <dbReference type="EMBL" id="CDW77769.1"/>
    </source>
</evidence>
<evidence type="ECO:0000256" key="3">
    <source>
        <dbReference type="ARBA" id="ARBA00022840"/>
    </source>
</evidence>
<dbReference type="InterPro" id="IPR012340">
    <property type="entry name" value="NA-bd_OB-fold"/>
</dbReference>
<dbReference type="PROSITE" id="PS50051">
    <property type="entry name" value="MCM_2"/>
    <property type="match status" value="1"/>
</dbReference>
<keyword evidence="3 5" id="KW-0067">ATP-binding</keyword>
<evidence type="ECO:0000313" key="9">
    <source>
        <dbReference type="Proteomes" id="UP000039865"/>
    </source>
</evidence>